<dbReference type="InterPro" id="IPR036388">
    <property type="entry name" value="WH-like_DNA-bd_sf"/>
</dbReference>
<dbReference type="Proteomes" id="UP000591941">
    <property type="component" value="Unassembled WGS sequence"/>
</dbReference>
<evidence type="ECO:0000313" key="5">
    <source>
        <dbReference type="Proteomes" id="UP000591941"/>
    </source>
</evidence>
<keyword evidence="1" id="KW-0805">Transcription regulation</keyword>
<dbReference type="GeneID" id="93486672"/>
<dbReference type="GO" id="GO:0003700">
    <property type="term" value="F:DNA-binding transcription factor activity"/>
    <property type="evidence" value="ECO:0007669"/>
    <property type="project" value="InterPro"/>
</dbReference>
<proteinExistence type="predicted"/>
<feature type="domain" description="HTH deoR-type" evidence="3">
    <location>
        <begin position="5"/>
        <end position="60"/>
    </location>
</feature>
<dbReference type="InterPro" id="IPR001034">
    <property type="entry name" value="DeoR_HTH"/>
</dbReference>
<accession>A0A841R6F1</accession>
<protein>
    <recommendedName>
        <fullName evidence="3">HTH deoR-type domain-containing protein</fullName>
    </recommendedName>
</protein>
<dbReference type="InterPro" id="IPR029069">
    <property type="entry name" value="HotDog_dom_sf"/>
</dbReference>
<dbReference type="EMBL" id="JACHHI010000008">
    <property type="protein sequence ID" value="MBB6478348.1"/>
    <property type="molecule type" value="Genomic_DNA"/>
</dbReference>
<evidence type="ECO:0000256" key="2">
    <source>
        <dbReference type="ARBA" id="ARBA00023163"/>
    </source>
</evidence>
<evidence type="ECO:0000313" key="4">
    <source>
        <dbReference type="EMBL" id="MBB6478348.1"/>
    </source>
</evidence>
<dbReference type="SUPFAM" id="SSF54637">
    <property type="entry name" value="Thioesterase/thiol ester dehydrase-isomerase"/>
    <property type="match status" value="1"/>
</dbReference>
<dbReference type="Gene3D" id="3.10.129.10">
    <property type="entry name" value="Hotdog Thioesterase"/>
    <property type="match status" value="1"/>
</dbReference>
<dbReference type="Pfam" id="PF08220">
    <property type="entry name" value="HTH_DeoR"/>
    <property type="match status" value="1"/>
</dbReference>
<dbReference type="Gene3D" id="1.10.10.10">
    <property type="entry name" value="Winged helix-like DNA-binding domain superfamily/Winged helix DNA-binding domain"/>
    <property type="match status" value="1"/>
</dbReference>
<dbReference type="CDD" id="cd03440">
    <property type="entry name" value="hot_dog"/>
    <property type="match status" value="1"/>
</dbReference>
<dbReference type="OrthoDB" id="1706183at2"/>
<dbReference type="RefSeq" id="WP_159823353.1">
    <property type="nucleotide sequence ID" value="NZ_CABWNB010000006.1"/>
</dbReference>
<keyword evidence="2" id="KW-0804">Transcription</keyword>
<organism evidence="4 5">
    <name type="scientific">Negativicoccus succinicivorans</name>
    <dbReference type="NCBI Taxonomy" id="620903"/>
    <lineage>
        <taxon>Bacteria</taxon>
        <taxon>Bacillati</taxon>
        <taxon>Bacillota</taxon>
        <taxon>Negativicutes</taxon>
        <taxon>Veillonellales</taxon>
        <taxon>Veillonellaceae</taxon>
        <taxon>Negativicoccus</taxon>
    </lineage>
</organism>
<dbReference type="PROSITE" id="PS51000">
    <property type="entry name" value="HTH_DEOR_2"/>
    <property type="match status" value="1"/>
</dbReference>
<comment type="caution">
    <text evidence="4">The sequence shown here is derived from an EMBL/GenBank/DDBJ whole genome shotgun (WGS) entry which is preliminary data.</text>
</comment>
<keyword evidence="5" id="KW-1185">Reference proteome</keyword>
<gene>
    <name evidence="4" type="ORF">HNR45_001419</name>
</gene>
<evidence type="ECO:0000259" key="3">
    <source>
        <dbReference type="PROSITE" id="PS51000"/>
    </source>
</evidence>
<evidence type="ECO:0000256" key="1">
    <source>
        <dbReference type="ARBA" id="ARBA00023015"/>
    </source>
</evidence>
<sequence length="183" mass="20464">MKLDRDQRRESIVTMLREQPFLTDEDLADGLGVSVATIRLDRTALDIPEVRVRLRKAAAKNAHSAEQKSVYGKLLEYNSKRSALSMLTVTPHLVDATGFVPAQTLYGMATALGDKVLDLPSAVCGVGNIKYKVPVRVGDTLVWKLTVVRQRGSEHYVWAKCLRDCAEVFRAKFILKSYSEVRL</sequence>
<name>A0A841R6F1_9FIRM</name>
<reference evidence="4 5" key="1">
    <citation type="submission" date="2020-08" db="EMBL/GenBank/DDBJ databases">
        <title>Genomic Encyclopedia of Type Strains, Phase IV (KMG-IV): sequencing the most valuable type-strain genomes for metagenomic binning, comparative biology and taxonomic classification.</title>
        <authorList>
            <person name="Goeker M."/>
        </authorList>
    </citation>
    <scope>NUCLEOTIDE SEQUENCE [LARGE SCALE GENOMIC DNA]</scope>
    <source>
        <strain evidence="4 5">DSM 21255</strain>
    </source>
</reference>
<dbReference type="AlphaFoldDB" id="A0A841R6F1"/>